<dbReference type="EMBL" id="RCHU02000019">
    <property type="protein sequence ID" value="KAL3565293.1"/>
    <property type="molecule type" value="Genomic_DNA"/>
</dbReference>
<comment type="caution">
    <text evidence="1">The sequence shown here is derived from an EMBL/GenBank/DDBJ whole genome shotgun (WGS) entry which is preliminary data.</text>
</comment>
<gene>
    <name evidence="1" type="ORF">D5086_033339</name>
</gene>
<proteinExistence type="predicted"/>
<keyword evidence="2" id="KW-1185">Reference proteome</keyword>
<evidence type="ECO:0000313" key="2">
    <source>
        <dbReference type="Proteomes" id="UP000309997"/>
    </source>
</evidence>
<sequence>MLSQKQRRKLSDEDEKKHALPQEFIEQQRAYFAEIDAFELSEAEFLQEKRELLWDIYCRQPLLLSLKMDSFLHMNFDTGIASETRSTIGNASGHVVE</sequence>
<name>A0ACC4AHG5_POPAL</name>
<evidence type="ECO:0000313" key="1">
    <source>
        <dbReference type="EMBL" id="KAL3565293.1"/>
    </source>
</evidence>
<dbReference type="Proteomes" id="UP000309997">
    <property type="component" value="Unassembled WGS sequence"/>
</dbReference>
<reference evidence="1 2" key="1">
    <citation type="journal article" date="2024" name="Plant Biotechnol. J.">
        <title>Genome and CRISPR/Cas9 system of a widespread forest tree (Populus alba) in the world.</title>
        <authorList>
            <person name="Liu Y.J."/>
            <person name="Jiang P.F."/>
            <person name="Han X.M."/>
            <person name="Li X.Y."/>
            <person name="Wang H.M."/>
            <person name="Wang Y.J."/>
            <person name="Wang X.X."/>
            <person name="Zeng Q.Y."/>
        </authorList>
    </citation>
    <scope>NUCLEOTIDE SEQUENCE [LARGE SCALE GENOMIC DNA]</scope>
    <source>
        <strain evidence="2">cv. PAL-ZL1</strain>
    </source>
</reference>
<accession>A0ACC4AHG5</accession>
<protein>
    <submittedName>
        <fullName evidence="1">Uncharacterized protein</fullName>
    </submittedName>
</protein>
<organism evidence="1 2">
    <name type="scientific">Populus alba</name>
    <name type="common">White poplar</name>
    <dbReference type="NCBI Taxonomy" id="43335"/>
    <lineage>
        <taxon>Eukaryota</taxon>
        <taxon>Viridiplantae</taxon>
        <taxon>Streptophyta</taxon>
        <taxon>Embryophyta</taxon>
        <taxon>Tracheophyta</taxon>
        <taxon>Spermatophyta</taxon>
        <taxon>Magnoliopsida</taxon>
        <taxon>eudicotyledons</taxon>
        <taxon>Gunneridae</taxon>
        <taxon>Pentapetalae</taxon>
        <taxon>rosids</taxon>
        <taxon>fabids</taxon>
        <taxon>Malpighiales</taxon>
        <taxon>Salicaceae</taxon>
        <taxon>Saliceae</taxon>
        <taxon>Populus</taxon>
    </lineage>
</organism>